<dbReference type="HOGENOM" id="CLU_157979_0_0_0"/>
<keyword evidence="2" id="KW-1185">Reference proteome</keyword>
<reference evidence="1 2" key="1">
    <citation type="journal article" date="2010" name="Stand. Genomic Sci.">
        <title>Complete genome sequence of Ilyobacter polytropus type strain (CuHbu1).</title>
        <authorList>
            <person name="Sikorski J."/>
            <person name="Chertkov O."/>
            <person name="Lapidus A."/>
            <person name="Nolan M."/>
            <person name="Lucas S."/>
            <person name="Del Rio T.G."/>
            <person name="Tice H."/>
            <person name="Cheng J.F."/>
            <person name="Tapia R."/>
            <person name="Han C."/>
            <person name="Goodwin L."/>
            <person name="Pitluck S."/>
            <person name="Liolios K."/>
            <person name="Ivanova N."/>
            <person name="Mavromatis K."/>
            <person name="Mikhailova N."/>
            <person name="Pati A."/>
            <person name="Chen A."/>
            <person name="Palaniappan K."/>
            <person name="Land M."/>
            <person name="Hauser L."/>
            <person name="Chang Y.J."/>
            <person name="Jeffries C.D."/>
            <person name="Brambilla E."/>
            <person name="Yasawong M."/>
            <person name="Rohde M."/>
            <person name="Pukall R."/>
            <person name="Spring S."/>
            <person name="Goker M."/>
            <person name="Woyke T."/>
            <person name="Bristow J."/>
            <person name="Eisen J.A."/>
            <person name="Markowitz V."/>
            <person name="Hugenholtz P."/>
            <person name="Kyrpides N.C."/>
            <person name="Klenk H.P."/>
        </authorList>
    </citation>
    <scope>NUCLEOTIDE SEQUENCE [LARGE SCALE GENOMIC DNA]</scope>
    <source>
        <strain evidence="2">ATCC 51220 / DSM 2926 / LMG 16218 / CuHBu1</strain>
    </source>
</reference>
<evidence type="ECO:0000313" key="1">
    <source>
        <dbReference type="EMBL" id="ADO82634.1"/>
    </source>
</evidence>
<dbReference type="KEGG" id="ipo:Ilyop_0848"/>
<dbReference type="EMBL" id="CP002281">
    <property type="protein sequence ID" value="ADO82634.1"/>
    <property type="molecule type" value="Genomic_DNA"/>
</dbReference>
<protein>
    <recommendedName>
        <fullName evidence="3">DUF2780 domain-containing protein</fullName>
    </recommendedName>
</protein>
<proteinExistence type="predicted"/>
<sequence length="120" mass="12372">MELIEMLTSQLGVTEEQAKGGSGLIFKMAKDKLQGEEFSQVADAVPDIEGMISSAPKAGVIGGLTSLLGGKAGHLAGLASGFKHLDLGGDMVGKFVPVILSFVQSKGGEGVKNILEKVMK</sequence>
<organism evidence="1 2">
    <name type="scientific">Ilyobacter polytropus (strain ATCC 51220 / DSM 2926 / LMG 16218 / CuHBu1)</name>
    <dbReference type="NCBI Taxonomy" id="572544"/>
    <lineage>
        <taxon>Bacteria</taxon>
        <taxon>Fusobacteriati</taxon>
        <taxon>Fusobacteriota</taxon>
        <taxon>Fusobacteriia</taxon>
        <taxon>Fusobacteriales</taxon>
        <taxon>Fusobacteriaceae</taxon>
        <taxon>Ilyobacter</taxon>
    </lineage>
</organism>
<gene>
    <name evidence="1" type="ordered locus">Ilyop_0848</name>
</gene>
<name>E3H7Q2_ILYPC</name>
<dbReference type="AlphaFoldDB" id="E3H7Q2"/>
<accession>E3H7Q2</accession>
<dbReference type="STRING" id="572544.Ilyop_0848"/>
<dbReference type="OrthoDB" id="6265423at2"/>
<dbReference type="Pfam" id="PF11075">
    <property type="entry name" value="DUF2780"/>
    <property type="match status" value="1"/>
</dbReference>
<evidence type="ECO:0000313" key="2">
    <source>
        <dbReference type="Proteomes" id="UP000006875"/>
    </source>
</evidence>
<dbReference type="Proteomes" id="UP000006875">
    <property type="component" value="Chromosome"/>
</dbReference>
<dbReference type="RefSeq" id="WP_013387304.1">
    <property type="nucleotide sequence ID" value="NC_014632.1"/>
</dbReference>
<evidence type="ECO:0008006" key="3">
    <source>
        <dbReference type="Google" id="ProtNLM"/>
    </source>
</evidence>
<dbReference type="InterPro" id="IPR021302">
    <property type="entry name" value="DUF2780_VcgC/VcgE"/>
</dbReference>
<dbReference type="eggNOG" id="ENOG5032WIT">
    <property type="taxonomic scope" value="Bacteria"/>
</dbReference>